<dbReference type="Proteomes" id="UP000567067">
    <property type="component" value="Unassembled WGS sequence"/>
</dbReference>
<reference evidence="1 2" key="1">
    <citation type="submission" date="2020-08" db="EMBL/GenBank/DDBJ databases">
        <title>Genomic Encyclopedia of Type Strains, Phase III (KMG-III): the genomes of soil and plant-associated and newly described type strains.</title>
        <authorList>
            <person name="Whitman W."/>
        </authorList>
    </citation>
    <scope>NUCLEOTIDE SEQUENCE [LARGE SCALE GENOMIC DNA]</scope>
    <source>
        <strain evidence="1 2">CECT 8693</strain>
    </source>
</reference>
<evidence type="ECO:0000313" key="2">
    <source>
        <dbReference type="Proteomes" id="UP000567067"/>
    </source>
</evidence>
<comment type="caution">
    <text evidence="1">The sequence shown here is derived from an EMBL/GenBank/DDBJ whole genome shotgun (WGS) entry which is preliminary data.</text>
</comment>
<gene>
    <name evidence="1" type="ORF">FHR92_002482</name>
</gene>
<dbReference type="Gene3D" id="2.60.120.380">
    <property type="match status" value="1"/>
</dbReference>
<evidence type="ECO:0000313" key="1">
    <source>
        <dbReference type="EMBL" id="MBA9086010.1"/>
    </source>
</evidence>
<name>A0A7W3STK1_9BACL</name>
<evidence type="ECO:0008006" key="3">
    <source>
        <dbReference type="Google" id="ProtNLM"/>
    </source>
</evidence>
<dbReference type="EMBL" id="JACJIP010000014">
    <property type="protein sequence ID" value="MBA9086010.1"/>
    <property type="molecule type" value="Genomic_DNA"/>
</dbReference>
<proteinExistence type="predicted"/>
<dbReference type="RefSeq" id="WP_182535888.1">
    <property type="nucleotide sequence ID" value="NZ_JACJIP010000014.1"/>
</dbReference>
<protein>
    <recommendedName>
        <fullName evidence="3">Secretion system C-terminal sorting domain-containing protein</fullName>
    </recommendedName>
</protein>
<accession>A0A7W3STK1</accession>
<organism evidence="1 2">
    <name type="scientific">Fontibacillus solani</name>
    <dbReference type="NCBI Taxonomy" id="1572857"/>
    <lineage>
        <taxon>Bacteria</taxon>
        <taxon>Bacillati</taxon>
        <taxon>Bacillota</taxon>
        <taxon>Bacilli</taxon>
        <taxon>Bacillales</taxon>
        <taxon>Paenibacillaceae</taxon>
        <taxon>Fontibacillus</taxon>
    </lineage>
</organism>
<keyword evidence="2" id="KW-1185">Reference proteome</keyword>
<dbReference type="AlphaFoldDB" id="A0A7W3STK1"/>
<sequence length="54" mass="6166">MTIKLYDPDNQLLKDLSTNKSGNEKIGVDKDGIYRLEIKGNNTKGSYELTYKIE</sequence>